<dbReference type="InterPro" id="IPR001079">
    <property type="entry name" value="Galectin_CRD"/>
</dbReference>
<dbReference type="Gene3D" id="1.20.890.10">
    <property type="entry name" value="cAMP-dependent protein kinase regulatory subunit, dimerization-anchoring domain"/>
    <property type="match status" value="1"/>
</dbReference>
<feature type="compositionally biased region" description="Low complexity" evidence="5">
    <location>
        <begin position="1157"/>
        <end position="1166"/>
    </location>
</feature>
<dbReference type="InterPro" id="IPR013320">
    <property type="entry name" value="ConA-like_dom_sf"/>
</dbReference>
<dbReference type="GO" id="GO:0098588">
    <property type="term" value="C:bounding membrane of organelle"/>
    <property type="evidence" value="ECO:0007669"/>
    <property type="project" value="UniProtKB-ARBA"/>
</dbReference>
<keyword evidence="4" id="KW-0040">ANK repeat</keyword>
<dbReference type="CDD" id="cd00070">
    <property type="entry name" value="GLECT"/>
    <property type="match status" value="1"/>
</dbReference>
<name>A0AAE1PF95_9EUCA</name>
<dbReference type="PANTHER" id="PTHR23250:SF1">
    <property type="entry name" value="TECTONIN BETA-PROPELLER REPEAT-CONTAINING PROTEIN 1"/>
    <property type="match status" value="1"/>
</dbReference>
<dbReference type="Pfam" id="PF05186">
    <property type="entry name" value="Dpy-30"/>
    <property type="match status" value="1"/>
</dbReference>
<feature type="compositionally biased region" description="Pro residues" evidence="5">
    <location>
        <begin position="597"/>
        <end position="617"/>
    </location>
</feature>
<feature type="compositionally biased region" description="Low complexity" evidence="5">
    <location>
        <begin position="547"/>
        <end position="559"/>
    </location>
</feature>
<feature type="compositionally biased region" description="Low complexity" evidence="5">
    <location>
        <begin position="1052"/>
        <end position="1064"/>
    </location>
</feature>
<dbReference type="SMART" id="SM00276">
    <property type="entry name" value="GLECT"/>
    <property type="match status" value="1"/>
</dbReference>
<feature type="compositionally biased region" description="Low complexity" evidence="5">
    <location>
        <begin position="184"/>
        <end position="194"/>
    </location>
</feature>
<dbReference type="SUPFAM" id="SSF48403">
    <property type="entry name" value="Ankyrin repeat"/>
    <property type="match status" value="1"/>
</dbReference>
<proteinExistence type="inferred from homology"/>
<feature type="region of interest" description="Disordered" evidence="5">
    <location>
        <begin position="153"/>
        <end position="220"/>
    </location>
</feature>
<dbReference type="SMART" id="SM00693">
    <property type="entry name" value="DysFN"/>
    <property type="match status" value="2"/>
</dbReference>
<dbReference type="InterPro" id="IPR010482">
    <property type="entry name" value="TECPR1-like_DysF"/>
</dbReference>
<feature type="compositionally biased region" description="Pro residues" evidence="5">
    <location>
        <begin position="465"/>
        <end position="482"/>
    </location>
</feature>
<feature type="region of interest" description="Disordered" evidence="5">
    <location>
        <begin position="1113"/>
        <end position="1230"/>
    </location>
</feature>
<feature type="compositionally biased region" description="Basic and acidic residues" evidence="5">
    <location>
        <begin position="1174"/>
        <end position="1189"/>
    </location>
</feature>
<feature type="region of interest" description="Disordered" evidence="5">
    <location>
        <begin position="1"/>
        <end position="104"/>
    </location>
</feature>
<dbReference type="Pfam" id="PF06398">
    <property type="entry name" value="Pex24p"/>
    <property type="match status" value="2"/>
</dbReference>
<comment type="caution">
    <text evidence="7">The sequence shown here is derived from an EMBL/GenBank/DDBJ whole genome shotgun (WGS) entry which is preliminary data.</text>
</comment>
<feature type="compositionally biased region" description="Polar residues" evidence="5">
    <location>
        <begin position="1067"/>
        <end position="1089"/>
    </location>
</feature>
<evidence type="ECO:0000256" key="3">
    <source>
        <dbReference type="ARBA" id="ARBA00022737"/>
    </source>
</evidence>
<dbReference type="SMART" id="SM00706">
    <property type="entry name" value="TECPR"/>
    <property type="match status" value="9"/>
</dbReference>
<reference evidence="7" key="1">
    <citation type="submission" date="2023-11" db="EMBL/GenBank/DDBJ databases">
        <title>Genome assemblies of two species of porcelain crab, Petrolisthes cinctipes and Petrolisthes manimaculis (Anomura: Porcellanidae).</title>
        <authorList>
            <person name="Angst P."/>
        </authorList>
    </citation>
    <scope>NUCLEOTIDE SEQUENCE</scope>
    <source>
        <strain evidence="7">PB745_02</strain>
        <tissue evidence="7">Gill</tissue>
    </source>
</reference>
<feature type="compositionally biased region" description="Basic and acidic residues" evidence="5">
    <location>
        <begin position="1121"/>
        <end position="1140"/>
    </location>
</feature>
<evidence type="ECO:0000256" key="4">
    <source>
        <dbReference type="PROSITE-ProRule" id="PRU00023"/>
    </source>
</evidence>
<dbReference type="PANTHER" id="PTHR23250">
    <property type="entry name" value="DYSFERLIN-RELATED"/>
    <property type="match status" value="1"/>
</dbReference>
<dbReference type="PRINTS" id="PR01217">
    <property type="entry name" value="PRICHEXTENSN"/>
</dbReference>
<keyword evidence="2" id="KW-0430">Lectin</keyword>
<dbReference type="PROSITE" id="PS50297">
    <property type="entry name" value="ANK_REP_REGION"/>
    <property type="match status" value="1"/>
</dbReference>
<evidence type="ECO:0000313" key="8">
    <source>
        <dbReference type="Proteomes" id="UP001292094"/>
    </source>
</evidence>
<dbReference type="GO" id="GO:0030246">
    <property type="term" value="F:carbohydrate binding"/>
    <property type="evidence" value="ECO:0007669"/>
    <property type="project" value="UniProtKB-KW"/>
</dbReference>
<dbReference type="CDD" id="cd22966">
    <property type="entry name" value="DD_DYDC-like"/>
    <property type="match status" value="1"/>
</dbReference>
<dbReference type="Pfam" id="PF12796">
    <property type="entry name" value="Ank_2"/>
    <property type="match status" value="1"/>
</dbReference>
<evidence type="ECO:0000256" key="2">
    <source>
        <dbReference type="ARBA" id="ARBA00022734"/>
    </source>
</evidence>
<dbReference type="PROSITE" id="PS50088">
    <property type="entry name" value="ANK_REPEAT"/>
    <property type="match status" value="1"/>
</dbReference>
<feature type="region of interest" description="Disordered" evidence="5">
    <location>
        <begin position="463"/>
        <end position="514"/>
    </location>
</feature>
<dbReference type="InterPro" id="IPR007858">
    <property type="entry name" value="Dpy-30_motif"/>
</dbReference>
<feature type="compositionally biased region" description="Pro residues" evidence="5">
    <location>
        <begin position="627"/>
        <end position="638"/>
    </location>
</feature>
<dbReference type="Pfam" id="PF06462">
    <property type="entry name" value="Hyd_WA"/>
    <property type="match status" value="4"/>
</dbReference>
<feature type="repeat" description="ANK" evidence="4">
    <location>
        <begin position="403"/>
        <end position="436"/>
    </location>
</feature>
<evidence type="ECO:0000259" key="6">
    <source>
        <dbReference type="PROSITE" id="PS51304"/>
    </source>
</evidence>
<dbReference type="GO" id="GO:0005737">
    <property type="term" value="C:cytoplasm"/>
    <property type="evidence" value="ECO:0007669"/>
    <property type="project" value="UniProtKB-ARBA"/>
</dbReference>
<feature type="compositionally biased region" description="Pro residues" evidence="5">
    <location>
        <begin position="53"/>
        <end position="63"/>
    </location>
</feature>
<feature type="compositionally biased region" description="Gly residues" evidence="5">
    <location>
        <begin position="72"/>
        <end position="87"/>
    </location>
</feature>
<dbReference type="SMART" id="SM00908">
    <property type="entry name" value="Gal-bind_lectin"/>
    <property type="match status" value="1"/>
</dbReference>
<protein>
    <recommendedName>
        <fullName evidence="6">Galectin domain-containing protein</fullName>
    </recommendedName>
</protein>
<feature type="compositionally biased region" description="Basic and acidic residues" evidence="5">
    <location>
        <begin position="1201"/>
        <end position="1211"/>
    </location>
</feature>
<dbReference type="InterPro" id="IPR051513">
    <property type="entry name" value="Tectonin_beta-prop"/>
</dbReference>
<dbReference type="EMBL" id="JAWZYT010001990">
    <property type="protein sequence ID" value="KAK4307590.1"/>
    <property type="molecule type" value="Genomic_DNA"/>
</dbReference>
<gene>
    <name evidence="7" type="ORF">Pmani_020655</name>
</gene>
<dbReference type="Pfam" id="PF19193">
    <property type="entry name" value="Tectonin"/>
    <property type="match status" value="1"/>
</dbReference>
<feature type="domain" description="Galectin" evidence="6">
    <location>
        <begin position="1506"/>
        <end position="1637"/>
    </location>
</feature>
<dbReference type="InterPro" id="IPR049630">
    <property type="entry name" value="DYDC-like_DD"/>
</dbReference>
<dbReference type="Proteomes" id="UP001292094">
    <property type="component" value="Unassembled WGS sequence"/>
</dbReference>
<dbReference type="SMART" id="SM00694">
    <property type="entry name" value="DysFC"/>
    <property type="match status" value="2"/>
</dbReference>
<feature type="compositionally biased region" description="Polar residues" evidence="5">
    <location>
        <begin position="504"/>
        <end position="514"/>
    </location>
</feature>
<feature type="compositionally biased region" description="Basic residues" evidence="5">
    <location>
        <begin position="37"/>
        <end position="48"/>
    </location>
</feature>
<evidence type="ECO:0000256" key="5">
    <source>
        <dbReference type="SAM" id="MobiDB-lite"/>
    </source>
</evidence>
<feature type="region of interest" description="Disordered" evidence="5">
    <location>
        <begin position="1043"/>
        <end position="1089"/>
    </location>
</feature>
<dbReference type="PROSITE" id="PS51304">
    <property type="entry name" value="GALECTIN"/>
    <property type="match status" value="1"/>
</dbReference>
<keyword evidence="3" id="KW-0677">Repeat</keyword>
<dbReference type="InterPro" id="IPR006624">
    <property type="entry name" value="Beta-propeller_rpt_TECPR"/>
</dbReference>
<dbReference type="InterPro" id="IPR036770">
    <property type="entry name" value="Ankyrin_rpt-contain_sf"/>
</dbReference>
<feature type="compositionally biased region" description="Polar residues" evidence="5">
    <location>
        <begin position="483"/>
        <end position="495"/>
    </location>
</feature>
<feature type="compositionally biased region" description="Pro residues" evidence="5">
    <location>
        <begin position="560"/>
        <end position="589"/>
    </location>
</feature>
<dbReference type="InterPro" id="IPR002110">
    <property type="entry name" value="Ankyrin_rpt"/>
</dbReference>
<dbReference type="Pfam" id="PF00337">
    <property type="entry name" value="Gal-bind_lectin"/>
    <property type="match status" value="1"/>
</dbReference>
<organism evidence="7 8">
    <name type="scientific">Petrolisthes manimaculis</name>
    <dbReference type="NCBI Taxonomy" id="1843537"/>
    <lineage>
        <taxon>Eukaryota</taxon>
        <taxon>Metazoa</taxon>
        <taxon>Ecdysozoa</taxon>
        <taxon>Arthropoda</taxon>
        <taxon>Crustacea</taxon>
        <taxon>Multicrustacea</taxon>
        <taxon>Malacostraca</taxon>
        <taxon>Eumalacostraca</taxon>
        <taxon>Eucarida</taxon>
        <taxon>Decapoda</taxon>
        <taxon>Pleocyemata</taxon>
        <taxon>Anomura</taxon>
        <taxon>Galatheoidea</taxon>
        <taxon>Porcellanidae</taxon>
        <taxon>Petrolisthes</taxon>
    </lineage>
</organism>
<dbReference type="SMART" id="SM00248">
    <property type="entry name" value="ANK"/>
    <property type="match status" value="4"/>
</dbReference>
<dbReference type="Gene3D" id="2.60.120.200">
    <property type="match status" value="1"/>
</dbReference>
<comment type="similarity">
    <text evidence="1">Belongs to the TECPR1 family.</text>
</comment>
<feature type="region of interest" description="Disordered" evidence="5">
    <location>
        <begin position="547"/>
        <end position="644"/>
    </location>
</feature>
<keyword evidence="8" id="KW-1185">Reference proteome</keyword>
<accession>A0AAE1PF95</accession>
<sequence>MNKTTPARIPVHSSPLQSPTELGKCHNKNIISLTRGMGRRRGNKKKLTTSKSPAPPQPQPPPTTTQDKGDGVDVGDGVGGGGGGGGLSRRNSKTSVKSEFPGMWTDDGKYLTQALGDALIKGLSEVNEIRPNDPVSYLASCLYSYRYLDPSPSTAKDAKSHVCSRDPSPSTAKDGKRVGEVDLSSGGSDRSSQSTIAMQTAVDSTGGTEPIPSPQNRDRDGRSILHFAACHPHPDPALQLLIAASGCSLADRDHQFRTPRDLALEYGLTDNVAAIDQHVLGLAERGDVVQLSQLLIDGYDLLEVEDSDGASILQVAERSDNPKAIQFLTDASNFEDKRDWLHKAVKVGSLPHVQYIADTEELAVAKDDHGRTSLHLATLCEDKDIMEFLATQYPSLLSIGDNVGRTPLHYAMAVEGVDQVAKVLVQAGAKRAVKDLRGMTVSSCFIHPSAVRRLQQQLQERLPSPLTPLPHMPPSLTHPPPLSAQSKTHLRSPTSLCDPPPSVTRRSPSLPSCEQLMSASSISVVVPSSAPPVSSLLPLPVPSSATTATAAVPTSSTSSPRPPDQSLPPSAPSPPTTATPPPSSPPTSPPLSSTPTLTPPAATPPSATPPPSSPSPTSPSTAVPLPVTTPPPSSPPPFSQSEEADCWTRTRMPSSQVFAVSNLGRVFSLATDQATWRELHYLGLEFKRVSAHETVLWALGGDHQVYVYVYGSSVPIRVCEEAYENQRWNPLDGFTDQLLPSDRAMFSSEDGLKSRSLSSVTLPTLAWSWESPWHIHHTHQGQALDKEGWTYAVDFPRSYTAEKRWNSCVRRRKWVRYRSYVALDTWSAVPTIYSDATEEPFIDICVGGGEVPGDDPDNLMVWGITALGRVMVREGVSGQCPEGCRWIHVATPADRDVTSVSVGRSGRVWAVTWDGGALIRTGVSRDHPTGSGWISVAAPQDSRLQHVGVGLRALWAVTRDNRVWFRRGLGGSGSGQDNLHDKDTGTAWLLMVGSLLLVTLGPNDQVLGVTAEDHSIVIRTGITETELTGKTWKPICLPLGCHSPSPTPSPSPSSSLSPSPSPKSKTNHLSDATDNTIRPQIGATNFVVQNKESVSLPGFNRDDEDNRRVEKELGCMSMRESGSEERSSSTEKQKMEKESPLSDSLGVKIQYPEDCPSSLSSSEISEACTFEQSGEGKVHSAPGVKEESKNSSVLMSEVEAEDHQKPDKVDPFDPSPTTDQRLKQVPKSLMTQSSLEWSESRLRHISNSSGGSEAGQSHGMSMVVPPREDDGPAFPVLPLPADHLWLWVTGGGCWIQASNMPKWFSSEGSPVVSHEPWRQGVLLQLKQRHLAEIIPFAGYEEAVEGSSWVTSGQCRWWAGGQWVPATLELVLTGSRRTHVQDATLIARYALGSPQVEEMSCGNILLVVVCVEVGRSLLALYHPDQPLSPTTLTFSQETDAEEWLGHISSACNQYRGVTARACQYTMWGVTTQGDIYLHDASSTEQELRVESVSAHKQLSLGSGTTPIVRKLDRGFRPGCFFSAIITILPSAQQFHINLQTSQGANSNIALHINPRFTKKQCMILNSKKKSMWGSEKHINLGSLCPGNQFEISIVCDDHDFKISLDDKYWCNFRHRLAPSEISHVAIRGDINLVALTYNHGAGEKQLCEWYWRGIGGHMKQVEGGACGIVWAISHDLHVYTYTGAAGGGLYKGSNGCEGSDGSGVILQSDTRHMYVWENQRWNPVTGFTYRGLPTDRYTWSDVTGRYQRTRESIKLPSRHWTWTSEWCIDHHTPGGVDREGWQYATDFPLSYHAHRYVTDLVRRRRWVRKCRIITSGPWRQLEKVALLHISVSPEVAEDKTIPVWGVSATGEVVVREGVCGEGGGAGQGGPVGERWCLVPAECPMSCICGGIGASSVWAVSRDGRAHLRLGVTSTNPKGTHWVNVDSPGEPLVEVCAGAGMVWGLDKAGQVHRRLQVHPLFPEGTDWQLAASDIIGISVSCDGTLWAILGSYSIPDGGRRVAQGVMARRVGVSDDCPIGSGWDHTLGTGWSAISTRLPLPS</sequence>
<dbReference type="SUPFAM" id="SSF49899">
    <property type="entry name" value="Concanavalin A-like lectins/glucanases"/>
    <property type="match status" value="1"/>
</dbReference>
<feature type="compositionally biased region" description="Polar residues" evidence="5">
    <location>
        <begin position="195"/>
        <end position="207"/>
    </location>
</feature>
<dbReference type="Gene3D" id="1.25.40.20">
    <property type="entry name" value="Ankyrin repeat-containing domain"/>
    <property type="match status" value="2"/>
</dbReference>
<evidence type="ECO:0000313" key="7">
    <source>
        <dbReference type="EMBL" id="KAK4307590.1"/>
    </source>
</evidence>
<dbReference type="InterPro" id="IPR006614">
    <property type="entry name" value="Peroxin/Ferlin"/>
</dbReference>
<evidence type="ECO:0000256" key="1">
    <source>
        <dbReference type="ARBA" id="ARBA00005966"/>
    </source>
</evidence>